<comment type="caution">
    <text evidence="2">The sequence shown here is derived from an EMBL/GenBank/DDBJ whole genome shotgun (WGS) entry which is preliminary data.</text>
</comment>
<sequence>MVVPSFSCRNLLMSGKNVSRLGLYLVFCVLFIFSFDLAFGSEKRPAPKETLLGIKELFVLVNIGLSRSGPTQTKLQDLVEQKVSSLGLVVHSKDEYEEESLIPSLHINVAIIKGENNFHTFFVTIKLYQIVSLEQEGKVSNPSAVTWEVASMGVGGIESIQEKVEDLSEVFLMDYRAVN</sequence>
<dbReference type="EMBL" id="JAQOUE010000001">
    <property type="protein sequence ID" value="MDT7040986.1"/>
    <property type="molecule type" value="Genomic_DNA"/>
</dbReference>
<protein>
    <submittedName>
        <fullName evidence="2">Uncharacterized protein</fullName>
    </submittedName>
</protein>
<evidence type="ECO:0000313" key="2">
    <source>
        <dbReference type="EMBL" id="MDT7040986.1"/>
    </source>
</evidence>
<accession>A0ABU3K3N2</accession>
<feature type="transmembrane region" description="Helical" evidence="1">
    <location>
        <begin position="21"/>
        <end position="39"/>
    </location>
</feature>
<name>A0ABU3K3N2_9BACT</name>
<reference evidence="2 3" key="1">
    <citation type="journal article" date="2023" name="ISME J.">
        <title>Cultivation and genomic characterization of novel and ubiquitous marine nitrite-oxidizing bacteria from the Nitrospirales.</title>
        <authorList>
            <person name="Mueller A.J."/>
            <person name="Daebeler A."/>
            <person name="Herbold C.W."/>
            <person name="Kirkegaard R.H."/>
            <person name="Daims H."/>
        </authorList>
    </citation>
    <scope>NUCLEOTIDE SEQUENCE [LARGE SCALE GENOMIC DNA]</scope>
    <source>
        <strain evidence="2 3">EB</strain>
    </source>
</reference>
<keyword evidence="3" id="KW-1185">Reference proteome</keyword>
<gene>
    <name evidence="2" type="ORF">PPG34_01410</name>
</gene>
<organism evidence="2 3">
    <name type="scientific">Candidatus Nitronereus thalassa</name>
    <dbReference type="NCBI Taxonomy" id="3020898"/>
    <lineage>
        <taxon>Bacteria</taxon>
        <taxon>Pseudomonadati</taxon>
        <taxon>Nitrospirota</taxon>
        <taxon>Nitrospiria</taxon>
        <taxon>Nitrospirales</taxon>
        <taxon>Nitrospiraceae</taxon>
        <taxon>Candidatus Nitronereus</taxon>
    </lineage>
</organism>
<keyword evidence="1" id="KW-0472">Membrane</keyword>
<dbReference type="RefSeq" id="WP_313831345.1">
    <property type="nucleotide sequence ID" value="NZ_JAQOUE010000001.1"/>
</dbReference>
<evidence type="ECO:0000313" key="3">
    <source>
        <dbReference type="Proteomes" id="UP001250932"/>
    </source>
</evidence>
<keyword evidence="1" id="KW-1133">Transmembrane helix</keyword>
<proteinExistence type="predicted"/>
<keyword evidence="1" id="KW-0812">Transmembrane</keyword>
<evidence type="ECO:0000256" key="1">
    <source>
        <dbReference type="SAM" id="Phobius"/>
    </source>
</evidence>
<dbReference type="Proteomes" id="UP001250932">
    <property type="component" value="Unassembled WGS sequence"/>
</dbReference>